<dbReference type="GO" id="GO:0005829">
    <property type="term" value="C:cytosol"/>
    <property type="evidence" value="ECO:0007669"/>
    <property type="project" value="TreeGrafter"/>
</dbReference>
<proteinExistence type="predicted"/>
<dbReference type="Pfam" id="PF01381">
    <property type="entry name" value="HTH_3"/>
    <property type="match status" value="1"/>
</dbReference>
<protein>
    <submittedName>
        <fullName evidence="3">Putative HTH cro/C1-type domain-containing protein</fullName>
    </submittedName>
</protein>
<dbReference type="SUPFAM" id="SSF51182">
    <property type="entry name" value="RmlC-like cupins"/>
    <property type="match status" value="1"/>
</dbReference>
<dbReference type="InterPro" id="IPR014710">
    <property type="entry name" value="RmlC-like_jellyroll"/>
</dbReference>
<dbReference type="AlphaFoldDB" id="A0A8D6SVM3"/>
<sequence length="650" mass="74209">MDKKDSLLVAVGRRISRLRKERGITLSGLAKVAGISKSTLSTIESGDANPTISTLWAIADALNVPFGELLPEEFKEVDESGITVRLIERSEGEPKIEVYKMILSPKSVRRANPHQKGVIEKVLVVSGSMLTGPVSSPKLLKAGEEMEFKADVPHVYMAMDEGATAIITIKYPLLEDSYNQYDIIKPFPENDVEWDGLKSLLSRLSEESLLGIPVFRIELHGGYTRDDLRKLKDILYSLKVKNLKPHLIEDNHRVLIYLFSTFPGTFRSFDSVSLNDKKFHEAVKILKLSNKQKLSEDEFKYLQDLTSDSSFLLSVLASEVLLIHAYPTIPNIILKLYEKDVKIFYKPKTSFEERINVGLYNAFEPLHPGYARQALFIAYIVRKYFGDEKIQALDVGTGPGHHLKMLYELVPYLSVLCVENSPKAIEYLKNNLKGFNFGYILEDFLEFKYYDKKVPLIISVGSSHHMNTLFFLEKSYDLLENGGILIVSDEFISPYHDRLERARNIISHHTKYMLETLVEIPENANLTDEERRLVKLLSRNIPLISYLAEIGEVRTAMSYAFQLFRDLNRILIPPKISHPFISYYIFQYLELSAMIAGLDYEVERKTYPERFKSLAEETGFSLLHHTRIYATHGANEMDAGTHIFALKKEG</sequence>
<evidence type="ECO:0000313" key="4">
    <source>
        <dbReference type="Proteomes" id="UP000679213"/>
    </source>
</evidence>
<dbReference type="CDD" id="cd02440">
    <property type="entry name" value="AdoMet_MTases"/>
    <property type="match status" value="1"/>
</dbReference>
<dbReference type="InterPro" id="IPR001387">
    <property type="entry name" value="Cro/C1-type_HTH"/>
</dbReference>
<dbReference type="InterPro" id="IPR041698">
    <property type="entry name" value="Methyltransf_25"/>
</dbReference>
<dbReference type="PANTHER" id="PTHR46797">
    <property type="entry name" value="HTH-TYPE TRANSCRIPTIONAL REGULATOR"/>
    <property type="match status" value="1"/>
</dbReference>
<keyword evidence="1" id="KW-0238">DNA-binding</keyword>
<dbReference type="SUPFAM" id="SSF53335">
    <property type="entry name" value="S-adenosyl-L-methionine-dependent methyltransferases"/>
    <property type="match status" value="1"/>
</dbReference>
<dbReference type="PANTHER" id="PTHR46797:SF1">
    <property type="entry name" value="METHYLPHOSPHONATE SYNTHASE"/>
    <property type="match status" value="1"/>
</dbReference>
<dbReference type="InterPro" id="IPR011051">
    <property type="entry name" value="RmlC_Cupin_sf"/>
</dbReference>
<dbReference type="SUPFAM" id="SSF47413">
    <property type="entry name" value="lambda repressor-like DNA-binding domains"/>
    <property type="match status" value="1"/>
</dbReference>
<dbReference type="Gene3D" id="2.60.120.10">
    <property type="entry name" value="Jelly Rolls"/>
    <property type="match status" value="1"/>
</dbReference>
<dbReference type="InterPro" id="IPR029063">
    <property type="entry name" value="SAM-dependent_MTases_sf"/>
</dbReference>
<dbReference type="CDD" id="cd00093">
    <property type="entry name" value="HTH_XRE"/>
    <property type="match status" value="1"/>
</dbReference>
<evidence type="ECO:0000313" key="3">
    <source>
        <dbReference type="EMBL" id="CAB3287877.1"/>
    </source>
</evidence>
<gene>
    <name evidence="3" type="ORF">MLAUSG7_0436</name>
</gene>
<dbReference type="GO" id="GO:0003700">
    <property type="term" value="F:DNA-binding transcription factor activity"/>
    <property type="evidence" value="ECO:0007669"/>
    <property type="project" value="TreeGrafter"/>
</dbReference>
<dbReference type="EMBL" id="LR792632">
    <property type="protein sequence ID" value="CAB3287877.1"/>
    <property type="molecule type" value="Genomic_DNA"/>
</dbReference>
<dbReference type="KEGG" id="mesg:MLAUSG7_0436"/>
<dbReference type="Proteomes" id="UP000679213">
    <property type="component" value="Chromosome I"/>
</dbReference>
<accession>A0A8D6SVM3</accession>
<dbReference type="GeneID" id="65883248"/>
<keyword evidence="4" id="KW-1185">Reference proteome</keyword>
<dbReference type="InterPro" id="IPR050807">
    <property type="entry name" value="TransReg_Diox_bact_type"/>
</dbReference>
<dbReference type="PROSITE" id="PS50943">
    <property type="entry name" value="HTH_CROC1"/>
    <property type="match status" value="1"/>
</dbReference>
<dbReference type="Gene3D" id="1.10.260.40">
    <property type="entry name" value="lambda repressor-like DNA-binding domains"/>
    <property type="match status" value="1"/>
</dbReference>
<dbReference type="RefSeq" id="WP_250543616.1">
    <property type="nucleotide sequence ID" value="NZ_LR792632.1"/>
</dbReference>
<reference evidence="3 4" key="1">
    <citation type="submission" date="2020-04" db="EMBL/GenBank/DDBJ databases">
        <authorList>
            <consortium name="Genoscope - CEA"/>
            <person name="William W."/>
        </authorList>
    </citation>
    <scope>NUCLEOTIDE SEQUENCE [LARGE SCALE GENOMIC DNA]</scope>
    <source>
        <strain evidence="3 4">SG7</strain>
    </source>
</reference>
<evidence type="ECO:0000259" key="2">
    <source>
        <dbReference type="PROSITE" id="PS50943"/>
    </source>
</evidence>
<dbReference type="Gene3D" id="3.40.50.150">
    <property type="entry name" value="Vaccinia Virus protein VP39"/>
    <property type="match status" value="1"/>
</dbReference>
<evidence type="ECO:0000256" key="1">
    <source>
        <dbReference type="ARBA" id="ARBA00023125"/>
    </source>
</evidence>
<dbReference type="Pfam" id="PF13649">
    <property type="entry name" value="Methyltransf_25"/>
    <property type="match status" value="1"/>
</dbReference>
<feature type="domain" description="HTH cro/C1-type" evidence="2">
    <location>
        <begin position="15"/>
        <end position="69"/>
    </location>
</feature>
<organism evidence="3 4">
    <name type="scientific">Methanocaldococcus lauensis</name>
    <dbReference type="NCBI Taxonomy" id="2546128"/>
    <lineage>
        <taxon>Archaea</taxon>
        <taxon>Methanobacteriati</taxon>
        <taxon>Methanobacteriota</taxon>
        <taxon>Methanomada group</taxon>
        <taxon>Methanococci</taxon>
        <taxon>Methanococcales</taxon>
        <taxon>Methanocaldococcaceae</taxon>
        <taxon>Methanocaldococcus</taxon>
    </lineage>
</organism>
<dbReference type="GO" id="GO:0003677">
    <property type="term" value="F:DNA binding"/>
    <property type="evidence" value="ECO:0007669"/>
    <property type="project" value="UniProtKB-KW"/>
</dbReference>
<dbReference type="SMART" id="SM00530">
    <property type="entry name" value="HTH_XRE"/>
    <property type="match status" value="1"/>
</dbReference>
<dbReference type="InterPro" id="IPR010982">
    <property type="entry name" value="Lambda_DNA-bd_dom_sf"/>
</dbReference>
<name>A0A8D6SVM3_9EURY</name>